<reference evidence="8" key="1">
    <citation type="submission" date="2021-07" db="EMBL/GenBank/DDBJ databases">
        <authorList>
            <person name="Durling M."/>
        </authorList>
    </citation>
    <scope>NUCLEOTIDE SEQUENCE</scope>
</reference>
<comment type="subcellular location">
    <subcellularLocation>
        <location evidence="1">Membrane</location>
    </subcellularLocation>
</comment>
<evidence type="ECO:0000256" key="1">
    <source>
        <dbReference type="ARBA" id="ARBA00004370"/>
    </source>
</evidence>
<keyword evidence="9" id="KW-1185">Reference proteome</keyword>
<dbReference type="AlphaFoldDB" id="A0A9N9LWY2"/>
<evidence type="ECO:0000256" key="2">
    <source>
        <dbReference type="ARBA" id="ARBA00007558"/>
    </source>
</evidence>
<proteinExistence type="inferred from homology"/>
<organism evidence="8 9">
    <name type="scientific">Hymenoscyphus albidus</name>
    <dbReference type="NCBI Taxonomy" id="595503"/>
    <lineage>
        <taxon>Eukaryota</taxon>
        <taxon>Fungi</taxon>
        <taxon>Dikarya</taxon>
        <taxon>Ascomycota</taxon>
        <taxon>Pezizomycotina</taxon>
        <taxon>Leotiomycetes</taxon>
        <taxon>Helotiales</taxon>
        <taxon>Helotiaceae</taxon>
        <taxon>Hymenoscyphus</taxon>
    </lineage>
</organism>
<evidence type="ECO:0000313" key="9">
    <source>
        <dbReference type="Proteomes" id="UP000701801"/>
    </source>
</evidence>
<dbReference type="InterPro" id="IPR006968">
    <property type="entry name" value="RUS_fam"/>
</dbReference>
<dbReference type="InterPro" id="IPR054549">
    <property type="entry name" value="UVB_sens_RUS_dom"/>
</dbReference>
<evidence type="ECO:0000256" key="4">
    <source>
        <dbReference type="ARBA" id="ARBA00022989"/>
    </source>
</evidence>
<feature type="transmembrane region" description="Helical" evidence="6">
    <location>
        <begin position="234"/>
        <end position="251"/>
    </location>
</feature>
<accession>A0A9N9LWY2</accession>
<dbReference type="PANTHER" id="PTHR12770">
    <property type="entry name" value="RUS1 FAMILY PROTEIN C16ORF58"/>
    <property type="match status" value="1"/>
</dbReference>
<keyword evidence="4 6" id="KW-1133">Transmembrane helix</keyword>
<dbReference type="GO" id="GO:0016020">
    <property type="term" value="C:membrane"/>
    <property type="evidence" value="ECO:0007669"/>
    <property type="project" value="UniProtKB-SubCell"/>
</dbReference>
<keyword evidence="3 6" id="KW-0812">Transmembrane</keyword>
<name>A0A9N9LWY2_9HELO</name>
<keyword evidence="5 6" id="KW-0472">Membrane</keyword>
<comment type="similarity">
    <text evidence="2">Belongs to the RUS1 family.</text>
</comment>
<dbReference type="Pfam" id="PF04884">
    <property type="entry name" value="UVB_sens_prot"/>
    <property type="match status" value="1"/>
</dbReference>
<evidence type="ECO:0000256" key="5">
    <source>
        <dbReference type="ARBA" id="ARBA00023136"/>
    </source>
</evidence>
<sequence length="484" mass="53440">MAPTKKKKNEFAINIKEIDESKNVVATYNAAYESEGILVSYPENKSGFGRTVLNAFLPAGYPHSVTSDYLEYQVYVSYPRIVGGKTVLNTSQDSLQAFSSSIAGMLSSRAVLEGIGVGDSQASPTQALLLSVLQESLGRIATIIFAHRLGSSLEPECKMYRLLADIFNDSAMILACLSPALPKSLRVAVLAVASTLRSLCGVAAGSSKASLSAHFAKVGNLGELNAKDSSQETIISLLGMLTGSLVISHITTKFATWATLILLLSIHLFTNYLAVRAVSMRTLNRQRANLVFSSCLHAFKNKDSGMKLLSPEEVSRQERIFEKDGVLRSYDFRLGRNDIRGYCYIGVPLQKILSLFHRRVLHVEISPSPRLFEFPALLEVYKNEGYIMMCNIIAGMRPEYYIVVKEGAENRDLLKGWLHALYHTTLWAVGRKEGESVIEGLERTREEVEGMLESYDVFGELERAGWDIKTGALETRSGTRVRIG</sequence>
<feature type="transmembrane region" description="Helical" evidence="6">
    <location>
        <begin position="257"/>
        <end position="275"/>
    </location>
</feature>
<dbReference type="EMBL" id="CAJVRM010000618">
    <property type="protein sequence ID" value="CAG8982433.1"/>
    <property type="molecule type" value="Genomic_DNA"/>
</dbReference>
<protein>
    <recommendedName>
        <fullName evidence="7">Protein root UVB sensitive/RUS domain-containing protein</fullName>
    </recommendedName>
</protein>
<evidence type="ECO:0000259" key="7">
    <source>
        <dbReference type="Pfam" id="PF04884"/>
    </source>
</evidence>
<gene>
    <name evidence="8" type="ORF">HYALB_00007112</name>
</gene>
<feature type="domain" description="Protein root UVB sensitive/RUS" evidence="7">
    <location>
        <begin position="44"/>
        <end position="296"/>
    </location>
</feature>
<dbReference type="OrthoDB" id="364779at2759"/>
<evidence type="ECO:0000313" key="8">
    <source>
        <dbReference type="EMBL" id="CAG8982433.1"/>
    </source>
</evidence>
<dbReference type="PANTHER" id="PTHR12770:SF31">
    <property type="entry name" value="RUS FAMILY MEMBER 1"/>
    <property type="match status" value="1"/>
</dbReference>
<dbReference type="Proteomes" id="UP000701801">
    <property type="component" value="Unassembled WGS sequence"/>
</dbReference>
<comment type="caution">
    <text evidence="8">The sequence shown here is derived from an EMBL/GenBank/DDBJ whole genome shotgun (WGS) entry which is preliminary data.</text>
</comment>
<evidence type="ECO:0000256" key="3">
    <source>
        <dbReference type="ARBA" id="ARBA00022692"/>
    </source>
</evidence>
<evidence type="ECO:0000256" key="6">
    <source>
        <dbReference type="SAM" id="Phobius"/>
    </source>
</evidence>